<gene>
    <name evidence="1" type="ORF">WN944_000880</name>
</gene>
<organism evidence="1 2">
    <name type="scientific">Citrus x changshan-huyou</name>
    <dbReference type="NCBI Taxonomy" id="2935761"/>
    <lineage>
        <taxon>Eukaryota</taxon>
        <taxon>Viridiplantae</taxon>
        <taxon>Streptophyta</taxon>
        <taxon>Embryophyta</taxon>
        <taxon>Tracheophyta</taxon>
        <taxon>Spermatophyta</taxon>
        <taxon>Magnoliopsida</taxon>
        <taxon>eudicotyledons</taxon>
        <taxon>Gunneridae</taxon>
        <taxon>Pentapetalae</taxon>
        <taxon>rosids</taxon>
        <taxon>malvids</taxon>
        <taxon>Sapindales</taxon>
        <taxon>Rutaceae</taxon>
        <taxon>Aurantioideae</taxon>
        <taxon>Citrus</taxon>
    </lineage>
</organism>
<keyword evidence="2" id="KW-1185">Reference proteome</keyword>
<name>A0AAP0MFD4_9ROSI</name>
<dbReference type="EMBL" id="JBCGBO010000004">
    <property type="protein sequence ID" value="KAK9208523.1"/>
    <property type="molecule type" value="Genomic_DNA"/>
</dbReference>
<proteinExistence type="predicted"/>
<accession>A0AAP0MFD4</accession>
<comment type="caution">
    <text evidence="1">The sequence shown here is derived from an EMBL/GenBank/DDBJ whole genome shotgun (WGS) entry which is preliminary data.</text>
</comment>
<protein>
    <submittedName>
        <fullName evidence="1">Uncharacterized protein</fullName>
    </submittedName>
</protein>
<dbReference type="Proteomes" id="UP001428341">
    <property type="component" value="Unassembled WGS sequence"/>
</dbReference>
<dbReference type="AlphaFoldDB" id="A0AAP0MFD4"/>
<sequence length="109" mass="12315">MHFNIEIQSKANLEELNPSNDIPRASLILTVPKQLHYAVAASIPNYSAPQRQRPEFGRCASAERVSFFSVWATETAIGKIISIPSLKMPLRWIQNCRPLFSFLPFSSLL</sequence>
<evidence type="ECO:0000313" key="1">
    <source>
        <dbReference type="EMBL" id="KAK9208523.1"/>
    </source>
</evidence>
<reference evidence="1 2" key="1">
    <citation type="submission" date="2024-05" db="EMBL/GenBank/DDBJ databases">
        <title>Haplotype-resolved chromosome-level genome assembly of Huyou (Citrus changshanensis).</title>
        <authorList>
            <person name="Miao C."/>
            <person name="Chen W."/>
            <person name="Wu Y."/>
            <person name="Wang L."/>
            <person name="Zhao S."/>
            <person name="Grierson D."/>
            <person name="Xu C."/>
            <person name="Chen K."/>
        </authorList>
    </citation>
    <scope>NUCLEOTIDE SEQUENCE [LARGE SCALE GENOMIC DNA]</scope>
    <source>
        <strain evidence="1">01-14</strain>
        <tissue evidence="1">Leaf</tissue>
    </source>
</reference>
<evidence type="ECO:0000313" key="2">
    <source>
        <dbReference type="Proteomes" id="UP001428341"/>
    </source>
</evidence>